<keyword evidence="2" id="KW-1185">Reference proteome</keyword>
<evidence type="ECO:0008006" key="3">
    <source>
        <dbReference type="Google" id="ProtNLM"/>
    </source>
</evidence>
<evidence type="ECO:0000313" key="2">
    <source>
        <dbReference type="Proteomes" id="UP001598352"/>
    </source>
</evidence>
<accession>A0ABW6EVW5</accession>
<gene>
    <name evidence="1" type="ORF">ACFWOQ_01630</name>
</gene>
<name>A0ABW6EVW5_9ACTN</name>
<protein>
    <recommendedName>
        <fullName evidence="3">RNA polymerase sigma factor 70 region 4 type 2 domain-containing protein</fullName>
    </recommendedName>
</protein>
<sequence>MQVAVHITFGLAGGNWPWLLSQPVLAAAVWAELRHQVEARLATGAAPDHDAAALYKALPRAKADSVLLCHRLHFDVEAAAELMGVEPPAVEAILRAAKRTPSPLAERKDS</sequence>
<evidence type="ECO:0000313" key="1">
    <source>
        <dbReference type="EMBL" id="MFD4821260.1"/>
    </source>
</evidence>
<dbReference type="RefSeq" id="WP_382760617.1">
    <property type="nucleotide sequence ID" value="NZ_JBHXKZ010000001.1"/>
</dbReference>
<dbReference type="Proteomes" id="UP001598352">
    <property type="component" value="Unassembled WGS sequence"/>
</dbReference>
<dbReference type="EMBL" id="JBHXKZ010000001">
    <property type="protein sequence ID" value="MFD4821260.1"/>
    <property type="molecule type" value="Genomic_DNA"/>
</dbReference>
<reference evidence="1 2" key="1">
    <citation type="submission" date="2024-09" db="EMBL/GenBank/DDBJ databases">
        <title>The Natural Products Discovery Center: Release of the First 8490 Sequenced Strains for Exploring Actinobacteria Biosynthetic Diversity.</title>
        <authorList>
            <person name="Kalkreuter E."/>
            <person name="Kautsar S.A."/>
            <person name="Yang D."/>
            <person name="Bader C.D."/>
            <person name="Teijaro C.N."/>
            <person name="Fluegel L."/>
            <person name="Davis C.M."/>
            <person name="Simpson J.R."/>
            <person name="Lauterbach L."/>
            <person name="Steele A.D."/>
            <person name="Gui C."/>
            <person name="Meng S."/>
            <person name="Li G."/>
            <person name="Viehrig K."/>
            <person name="Ye F."/>
            <person name="Su P."/>
            <person name="Kiefer A.F."/>
            <person name="Nichols A."/>
            <person name="Cepeda A.J."/>
            <person name="Yan W."/>
            <person name="Fan B."/>
            <person name="Jiang Y."/>
            <person name="Adhikari A."/>
            <person name="Zheng C.-J."/>
            <person name="Schuster L."/>
            <person name="Cowan T.M."/>
            <person name="Smanski M.J."/>
            <person name="Chevrette M.G."/>
            <person name="De Carvalho L.P.S."/>
            <person name="Shen B."/>
        </authorList>
    </citation>
    <scope>NUCLEOTIDE SEQUENCE [LARGE SCALE GENOMIC DNA]</scope>
    <source>
        <strain evidence="1 2">NPDC058428</strain>
    </source>
</reference>
<proteinExistence type="predicted"/>
<organism evidence="1 2">
    <name type="scientific">Streptomyces rubiginosohelvolus</name>
    <dbReference type="NCBI Taxonomy" id="67362"/>
    <lineage>
        <taxon>Bacteria</taxon>
        <taxon>Bacillati</taxon>
        <taxon>Actinomycetota</taxon>
        <taxon>Actinomycetes</taxon>
        <taxon>Kitasatosporales</taxon>
        <taxon>Streptomycetaceae</taxon>
        <taxon>Streptomyces</taxon>
    </lineage>
</organism>
<comment type="caution">
    <text evidence="1">The sequence shown here is derived from an EMBL/GenBank/DDBJ whole genome shotgun (WGS) entry which is preliminary data.</text>
</comment>